<evidence type="ECO:0000313" key="4">
    <source>
        <dbReference type="Proteomes" id="UP000738517"/>
    </source>
</evidence>
<dbReference type="InterPro" id="IPR032783">
    <property type="entry name" value="AraC_lig"/>
</dbReference>
<evidence type="ECO:0000259" key="2">
    <source>
        <dbReference type="Pfam" id="PF12852"/>
    </source>
</evidence>
<keyword evidence="4" id="KW-1185">Reference proteome</keyword>
<reference evidence="3 4" key="1">
    <citation type="journal article" date="2017" name="Int. J. Syst. Evol. Microbiol.">
        <title>Photobacterium alginatilyticum sp. nov., a marine bacterium isolated from bottom seawater.</title>
        <authorList>
            <person name="Wang X."/>
            <person name="Wang Y."/>
            <person name="Yang X."/>
            <person name="Sun H."/>
            <person name="Li B."/>
            <person name="Zhang X.H."/>
        </authorList>
    </citation>
    <scope>NUCLEOTIDE SEQUENCE [LARGE SCALE GENOMIC DNA]</scope>
    <source>
        <strain evidence="3 4">P03D4</strain>
    </source>
</reference>
<keyword evidence="1" id="KW-0238">DNA-binding</keyword>
<proteinExistence type="predicted"/>
<dbReference type="Proteomes" id="UP000738517">
    <property type="component" value="Unassembled WGS sequence"/>
</dbReference>
<dbReference type="Pfam" id="PF12852">
    <property type="entry name" value="Cupin_6"/>
    <property type="match status" value="1"/>
</dbReference>
<dbReference type="EMBL" id="RSEJ01000024">
    <property type="protein sequence ID" value="NBI54823.1"/>
    <property type="molecule type" value="Genomic_DNA"/>
</dbReference>
<organism evidence="3 4">
    <name type="scientific">Photobacterium alginatilyticum</name>
    <dbReference type="NCBI Taxonomy" id="1775171"/>
    <lineage>
        <taxon>Bacteria</taxon>
        <taxon>Pseudomonadati</taxon>
        <taxon>Pseudomonadota</taxon>
        <taxon>Gammaproteobacteria</taxon>
        <taxon>Vibrionales</taxon>
        <taxon>Vibrionaceae</taxon>
        <taxon>Photobacterium</taxon>
    </lineage>
</organism>
<evidence type="ECO:0000256" key="1">
    <source>
        <dbReference type="ARBA" id="ARBA00023125"/>
    </source>
</evidence>
<evidence type="ECO:0000313" key="3">
    <source>
        <dbReference type="EMBL" id="NBI54823.1"/>
    </source>
</evidence>
<accession>A0ABW9YLZ3</accession>
<feature type="domain" description="AraC-type transcription regulator ligand-binding" evidence="2">
    <location>
        <begin position="2"/>
        <end position="59"/>
    </location>
</feature>
<gene>
    <name evidence="3" type="ORF">EIZ48_20095</name>
</gene>
<sequence>MDILSNILRLMRLQGSVYFRSCFSSPWGIQINQNRRASFHIVVHGQCMLQIEGIREPLLL</sequence>
<name>A0ABW9YLZ3_9GAMM</name>
<comment type="caution">
    <text evidence="3">The sequence shown here is derived from an EMBL/GenBank/DDBJ whole genome shotgun (WGS) entry which is preliminary data.</text>
</comment>
<protein>
    <submittedName>
        <fullName evidence="3">AraC family transcriptional regulator</fullName>
    </submittedName>
</protein>